<comment type="subcellular location">
    <subcellularLocation>
        <location evidence="2">Cell membrane</location>
    </subcellularLocation>
</comment>
<dbReference type="SUPFAM" id="SSF47384">
    <property type="entry name" value="Homodimeric domain of signal transducing histidine kinase"/>
    <property type="match status" value="1"/>
</dbReference>
<keyword evidence="7 12" id="KW-0418">Kinase</keyword>
<evidence type="ECO:0000313" key="12">
    <source>
        <dbReference type="EMBL" id="MCP9270982.1"/>
    </source>
</evidence>
<evidence type="ECO:0000256" key="1">
    <source>
        <dbReference type="ARBA" id="ARBA00000085"/>
    </source>
</evidence>
<evidence type="ECO:0000259" key="11">
    <source>
        <dbReference type="PROSITE" id="PS50109"/>
    </source>
</evidence>
<organism evidence="12 13">
    <name type="scientific">Mycolicibacterium arenosum</name>
    <dbReference type="NCBI Taxonomy" id="2952157"/>
    <lineage>
        <taxon>Bacteria</taxon>
        <taxon>Bacillati</taxon>
        <taxon>Actinomycetota</taxon>
        <taxon>Actinomycetes</taxon>
        <taxon>Mycobacteriales</taxon>
        <taxon>Mycobacteriaceae</taxon>
        <taxon>Mycolicibacterium</taxon>
    </lineage>
</organism>
<dbReference type="Pfam" id="PF02518">
    <property type="entry name" value="HATPase_c"/>
    <property type="match status" value="1"/>
</dbReference>
<dbReference type="PRINTS" id="PR00344">
    <property type="entry name" value="BCTRLSENSOR"/>
</dbReference>
<dbReference type="CDD" id="cd00082">
    <property type="entry name" value="HisKA"/>
    <property type="match status" value="1"/>
</dbReference>
<dbReference type="PANTHER" id="PTHR45436">
    <property type="entry name" value="SENSOR HISTIDINE KINASE YKOH"/>
    <property type="match status" value="1"/>
</dbReference>
<evidence type="ECO:0000256" key="8">
    <source>
        <dbReference type="ARBA" id="ARBA00022989"/>
    </source>
</evidence>
<dbReference type="EMBL" id="JANDBD010000001">
    <property type="protein sequence ID" value="MCP9270982.1"/>
    <property type="molecule type" value="Genomic_DNA"/>
</dbReference>
<comment type="caution">
    <text evidence="12">The sequence shown here is derived from an EMBL/GenBank/DDBJ whole genome shotgun (WGS) entry which is preliminary data.</text>
</comment>
<dbReference type="PROSITE" id="PS50109">
    <property type="entry name" value="HIS_KIN"/>
    <property type="match status" value="1"/>
</dbReference>
<dbReference type="InterPro" id="IPR050428">
    <property type="entry name" value="TCS_sensor_his_kinase"/>
</dbReference>
<evidence type="ECO:0000256" key="7">
    <source>
        <dbReference type="ARBA" id="ARBA00022777"/>
    </source>
</evidence>
<evidence type="ECO:0000256" key="3">
    <source>
        <dbReference type="ARBA" id="ARBA00012438"/>
    </source>
</evidence>
<keyword evidence="4" id="KW-0597">Phosphoprotein</keyword>
<dbReference type="Gene3D" id="1.10.287.130">
    <property type="match status" value="1"/>
</dbReference>
<dbReference type="RefSeq" id="WP_255057959.1">
    <property type="nucleotide sequence ID" value="NZ_JANDBD010000001.1"/>
</dbReference>
<accession>A0ABT1LWW8</accession>
<keyword evidence="8" id="KW-1133">Transmembrane helix</keyword>
<keyword evidence="10" id="KW-0472">Membrane</keyword>
<reference evidence="12 13" key="1">
    <citation type="submission" date="2022-06" db="EMBL/GenBank/DDBJ databases">
        <title>Mycolicibacterium sp. CAU 1645 isolated from seawater.</title>
        <authorList>
            <person name="Kim W."/>
        </authorList>
    </citation>
    <scope>NUCLEOTIDE SEQUENCE [LARGE SCALE GENOMIC DNA]</scope>
    <source>
        <strain evidence="12 13">CAU 1645</strain>
    </source>
</reference>
<feature type="domain" description="Histidine kinase" evidence="11">
    <location>
        <begin position="49"/>
        <end position="267"/>
    </location>
</feature>
<evidence type="ECO:0000256" key="2">
    <source>
        <dbReference type="ARBA" id="ARBA00004236"/>
    </source>
</evidence>
<dbReference type="SMART" id="SM00387">
    <property type="entry name" value="HATPase_c"/>
    <property type="match status" value="1"/>
</dbReference>
<dbReference type="Pfam" id="PF00512">
    <property type="entry name" value="HisKA"/>
    <property type="match status" value="1"/>
</dbReference>
<dbReference type="SUPFAM" id="SSF55874">
    <property type="entry name" value="ATPase domain of HSP90 chaperone/DNA topoisomerase II/histidine kinase"/>
    <property type="match status" value="1"/>
</dbReference>
<dbReference type="InterPro" id="IPR003661">
    <property type="entry name" value="HisK_dim/P_dom"/>
</dbReference>
<dbReference type="GO" id="GO:0016301">
    <property type="term" value="F:kinase activity"/>
    <property type="evidence" value="ECO:0007669"/>
    <property type="project" value="UniProtKB-KW"/>
</dbReference>
<dbReference type="InterPro" id="IPR036890">
    <property type="entry name" value="HATPase_C_sf"/>
</dbReference>
<keyword evidence="6" id="KW-0812">Transmembrane</keyword>
<dbReference type="InterPro" id="IPR005467">
    <property type="entry name" value="His_kinase_dom"/>
</dbReference>
<dbReference type="EC" id="2.7.13.3" evidence="3"/>
<keyword evidence="5" id="KW-0808">Transferase</keyword>
<evidence type="ECO:0000313" key="13">
    <source>
        <dbReference type="Proteomes" id="UP001651690"/>
    </source>
</evidence>
<evidence type="ECO:0000256" key="5">
    <source>
        <dbReference type="ARBA" id="ARBA00022679"/>
    </source>
</evidence>
<proteinExistence type="predicted"/>
<dbReference type="InterPro" id="IPR004358">
    <property type="entry name" value="Sig_transdc_His_kin-like_C"/>
</dbReference>
<name>A0ABT1LWW8_9MYCO</name>
<evidence type="ECO:0000256" key="9">
    <source>
        <dbReference type="ARBA" id="ARBA00023012"/>
    </source>
</evidence>
<evidence type="ECO:0000256" key="10">
    <source>
        <dbReference type="ARBA" id="ARBA00023136"/>
    </source>
</evidence>
<evidence type="ECO:0000256" key="6">
    <source>
        <dbReference type="ARBA" id="ARBA00022692"/>
    </source>
</evidence>
<comment type="catalytic activity">
    <reaction evidence="1">
        <text>ATP + protein L-histidine = ADP + protein N-phospho-L-histidine.</text>
        <dbReference type="EC" id="2.7.13.3"/>
    </reaction>
</comment>
<sequence length="267" mass="28027">MTRSRLPLSLAAAAGAGTLASLAVVVVLTRRSIRPLAQALDTQRRFVADVSHELRAPLTILHTRAQLVAREAVATGQVDLAAEASRLADDTRALRDVIDDLLESATTIHPGSRGGVVDLASVVDEVRRSMAGIAEAGEVELTVDRREGAFDVWGSGSALRRALVALVDNALAHQKPGGTVVLRLSGSARDVSVAVVDDGYGLDANAVGSLFTRFTTGEDITETVERRSHGIGLALVREIARSHGGDVRFTETPGGGATFTLTLPALR</sequence>
<gene>
    <name evidence="12" type="ORF">NM203_02140</name>
</gene>
<dbReference type="Gene3D" id="3.30.565.10">
    <property type="entry name" value="Histidine kinase-like ATPase, C-terminal domain"/>
    <property type="match status" value="1"/>
</dbReference>
<protein>
    <recommendedName>
        <fullName evidence="3">histidine kinase</fullName>
        <ecNumber evidence="3">2.7.13.3</ecNumber>
    </recommendedName>
</protein>
<dbReference type="InterPro" id="IPR036097">
    <property type="entry name" value="HisK_dim/P_sf"/>
</dbReference>
<evidence type="ECO:0000256" key="4">
    <source>
        <dbReference type="ARBA" id="ARBA00022553"/>
    </source>
</evidence>
<dbReference type="CDD" id="cd00075">
    <property type="entry name" value="HATPase"/>
    <property type="match status" value="1"/>
</dbReference>
<dbReference type="InterPro" id="IPR003594">
    <property type="entry name" value="HATPase_dom"/>
</dbReference>
<dbReference type="Proteomes" id="UP001651690">
    <property type="component" value="Unassembled WGS sequence"/>
</dbReference>
<dbReference type="PANTHER" id="PTHR45436:SF5">
    <property type="entry name" value="SENSOR HISTIDINE KINASE TRCS"/>
    <property type="match status" value="1"/>
</dbReference>
<dbReference type="SMART" id="SM00388">
    <property type="entry name" value="HisKA"/>
    <property type="match status" value="1"/>
</dbReference>
<keyword evidence="9" id="KW-0902">Two-component regulatory system</keyword>
<keyword evidence="13" id="KW-1185">Reference proteome</keyword>